<reference evidence="1" key="1">
    <citation type="submission" date="2022-03" db="EMBL/GenBank/DDBJ databases">
        <title>Genomic analyses of argali, domestic sheep and their hybrids provide insights into chromosomal evolution, heterosis and genetic basis of agronomic traits.</title>
        <authorList>
            <person name="Li M."/>
        </authorList>
    </citation>
    <scope>NUCLEOTIDE SEQUENCE</scope>
    <source>
        <strain evidence="1">CAU-MHL-2022a</strain>
        <tissue evidence="1">Skin</tissue>
    </source>
</reference>
<evidence type="ECO:0000313" key="1">
    <source>
        <dbReference type="EMBL" id="KAI4539010.1"/>
    </source>
</evidence>
<proteinExistence type="predicted"/>
<gene>
    <name evidence="1" type="ORF">MG293_011277</name>
</gene>
<accession>A0AAD4U7K9</accession>
<evidence type="ECO:0000313" key="2">
    <source>
        <dbReference type="Proteomes" id="UP001214576"/>
    </source>
</evidence>
<dbReference type="AlphaFoldDB" id="A0AAD4U7K9"/>
<sequence>MNEPEAPVLTLAQRTQVGTQDELRIRKHVSCADSSQLCPYDMQTVSQGCSCYAQLQKTAPMSVFQSSPAQPRSPHLVDAESDTTVLLDDTARHLRDPTQDYTPANHALQTCRGWGRAEGVRSFIQRIVCQ</sequence>
<protein>
    <submittedName>
        <fullName evidence="1">Uncharacterized protein</fullName>
    </submittedName>
</protein>
<keyword evidence="2" id="KW-1185">Reference proteome</keyword>
<comment type="caution">
    <text evidence="1">The sequence shown here is derived from an EMBL/GenBank/DDBJ whole genome shotgun (WGS) entry which is preliminary data.</text>
</comment>
<organism evidence="1 2">
    <name type="scientific">Ovis ammon polii</name>
    <dbReference type="NCBI Taxonomy" id="230172"/>
    <lineage>
        <taxon>Eukaryota</taxon>
        <taxon>Metazoa</taxon>
        <taxon>Chordata</taxon>
        <taxon>Craniata</taxon>
        <taxon>Vertebrata</taxon>
        <taxon>Euteleostomi</taxon>
        <taxon>Mammalia</taxon>
        <taxon>Eutheria</taxon>
        <taxon>Laurasiatheria</taxon>
        <taxon>Artiodactyla</taxon>
        <taxon>Ruminantia</taxon>
        <taxon>Pecora</taxon>
        <taxon>Bovidae</taxon>
        <taxon>Caprinae</taxon>
        <taxon>Ovis</taxon>
    </lineage>
</organism>
<name>A0AAD4U7K9_OVIAM</name>
<dbReference type="Proteomes" id="UP001214576">
    <property type="component" value="Unassembled WGS sequence"/>
</dbReference>
<dbReference type="EMBL" id="JAKZEL010000012">
    <property type="protein sequence ID" value="KAI4539010.1"/>
    <property type="molecule type" value="Genomic_DNA"/>
</dbReference>